<reference evidence="3 4" key="1">
    <citation type="journal article" date="2016" name="Sci. Rep.">
        <title>The Dendrobium catenatum Lindl. genome sequence provides insights into polysaccharide synthase, floral development and adaptive evolution.</title>
        <authorList>
            <person name="Zhang G.Q."/>
            <person name="Xu Q."/>
            <person name="Bian C."/>
            <person name="Tsai W.C."/>
            <person name="Yeh C.M."/>
            <person name="Liu K.W."/>
            <person name="Yoshida K."/>
            <person name="Zhang L.S."/>
            <person name="Chang S.B."/>
            <person name="Chen F."/>
            <person name="Shi Y."/>
            <person name="Su Y.Y."/>
            <person name="Zhang Y.Q."/>
            <person name="Chen L.J."/>
            <person name="Yin Y."/>
            <person name="Lin M."/>
            <person name="Huang H."/>
            <person name="Deng H."/>
            <person name="Wang Z.W."/>
            <person name="Zhu S.L."/>
            <person name="Zhao X."/>
            <person name="Deng C."/>
            <person name="Niu S.C."/>
            <person name="Huang J."/>
            <person name="Wang M."/>
            <person name="Liu G.H."/>
            <person name="Yang H.J."/>
            <person name="Xiao X.J."/>
            <person name="Hsiao Y.Y."/>
            <person name="Wu W.L."/>
            <person name="Chen Y.Y."/>
            <person name="Mitsuda N."/>
            <person name="Ohme-Takagi M."/>
            <person name="Luo Y.B."/>
            <person name="Van de Peer Y."/>
            <person name="Liu Z.J."/>
        </authorList>
    </citation>
    <scope>NUCLEOTIDE SEQUENCE [LARGE SCALE GENOMIC DNA]</scope>
    <source>
        <tissue evidence="3">The whole plant</tissue>
    </source>
</reference>
<feature type="region of interest" description="Disordered" evidence="1">
    <location>
        <begin position="263"/>
        <end position="303"/>
    </location>
</feature>
<sequence>MNTLLSLIHSDVWGPAPVDSVQGYRYYVIFIDDFSRFTWLFPLRQKSEVFETFVSFKNQVEKYTAHTIKTIRTDGGTEFLNNNFNQFLVAQGIRHQVSCPYTPEQNGVAERKHRHVIETARTLLKTASVPFKHWPEAVITSVYLINRLPSTLTSPLTPFELLHRTKPEYTHLRIFGCACYPLLPPHSHHKFQSNTKPCVMLGYSDTYKGYKCLDMLTNKTLFSRHVTFHETSFPFSLKQDKKQEAVADLPPLLLVPTSTTASNRTTTLSNNISTSSLNSNLLSPPTLSASNNHTNDHSASPIQHQISHPMVTRTRTGKLKPVTRMNLFHAQEASPHGTSPANYTEAFQHQHWRTAMANEFLALQQQGTWSLVPPPPNTSILGCRWTYRTKFNSDGSIAKYKARLVAQGHRQEFGLDYNETFSPVVKLPTIRIMLAIALSNNWQVHQLDVANAFLHGKLSEQVFMIQPKGFEDTNHPKHVCQLHKAIYGLKQAPRQWYTTFMEYLISIGFESSSADPSLFILRKHPDNIYLLVYVDDILITGSNQDLVASVMHKLSQQFSMKNLGSVHDFLGIKIDRYTDSYFLSQTLYANSILQQAGLLNCNPTSNPTCTKIPDNPKPDAQLADPGVYRRITGSLQYLTLTRPDIAYSVNKLSQHMHNPEAQHIFLLKKLLRYIKGTIQFGIPITKSELVLKSFTDADWAGDPSSRKSTSGFCSFLGKTLISWTVKKQHTVARSSTESEYRALAALTADIIWLRRLLSDFGIHQTSPTEMFCDNMSAIALANNPVFHARTKHIEIDQKFIRDHIQQNHIRLLPISTVDQPADIFTKPLSTPRFEMLRSKLTVSKDPSVCGGILEYKTS</sequence>
<dbReference type="PANTHER" id="PTHR11439">
    <property type="entry name" value="GAG-POL-RELATED RETROTRANSPOSON"/>
    <property type="match status" value="1"/>
</dbReference>
<evidence type="ECO:0000313" key="4">
    <source>
        <dbReference type="Proteomes" id="UP000233837"/>
    </source>
</evidence>
<dbReference type="Pfam" id="PF25597">
    <property type="entry name" value="SH3_retrovirus"/>
    <property type="match status" value="1"/>
</dbReference>
<feature type="compositionally biased region" description="Low complexity" evidence="1">
    <location>
        <begin position="263"/>
        <end position="292"/>
    </location>
</feature>
<organism evidence="3 4">
    <name type="scientific">Dendrobium catenatum</name>
    <dbReference type="NCBI Taxonomy" id="906689"/>
    <lineage>
        <taxon>Eukaryota</taxon>
        <taxon>Viridiplantae</taxon>
        <taxon>Streptophyta</taxon>
        <taxon>Embryophyta</taxon>
        <taxon>Tracheophyta</taxon>
        <taxon>Spermatophyta</taxon>
        <taxon>Magnoliopsida</taxon>
        <taxon>Liliopsida</taxon>
        <taxon>Asparagales</taxon>
        <taxon>Orchidaceae</taxon>
        <taxon>Epidendroideae</taxon>
        <taxon>Malaxideae</taxon>
        <taxon>Dendrobiinae</taxon>
        <taxon>Dendrobium</taxon>
    </lineage>
</organism>
<dbReference type="InterPro" id="IPR057670">
    <property type="entry name" value="SH3_retrovirus"/>
</dbReference>
<name>A0A2I0X3S9_9ASPA</name>
<dbReference type="PANTHER" id="PTHR11439:SF483">
    <property type="entry name" value="PEPTIDE SYNTHASE GLIP-LIKE, PUTATIVE (AFU_ORTHOLOGUE AFUA_3G12920)-RELATED"/>
    <property type="match status" value="1"/>
</dbReference>
<dbReference type="PROSITE" id="PS50994">
    <property type="entry name" value="INTEGRASE"/>
    <property type="match status" value="1"/>
</dbReference>
<accession>A0A2I0X3S9</accession>
<dbReference type="Proteomes" id="UP000233837">
    <property type="component" value="Unassembled WGS sequence"/>
</dbReference>
<dbReference type="Gene3D" id="3.30.420.10">
    <property type="entry name" value="Ribonuclease H-like superfamily/Ribonuclease H"/>
    <property type="match status" value="1"/>
</dbReference>
<protein>
    <submittedName>
        <fullName evidence="3">Retrovirus-related Pol polyprotein from transposon TNT 1-94</fullName>
    </submittedName>
</protein>
<dbReference type="InterPro" id="IPR012337">
    <property type="entry name" value="RNaseH-like_sf"/>
</dbReference>
<dbReference type="InterPro" id="IPR043502">
    <property type="entry name" value="DNA/RNA_pol_sf"/>
</dbReference>
<dbReference type="SUPFAM" id="SSF53098">
    <property type="entry name" value="Ribonuclease H-like"/>
    <property type="match status" value="1"/>
</dbReference>
<proteinExistence type="predicted"/>
<evidence type="ECO:0000259" key="2">
    <source>
        <dbReference type="PROSITE" id="PS50994"/>
    </source>
</evidence>
<dbReference type="InterPro" id="IPR013103">
    <property type="entry name" value="RVT_2"/>
</dbReference>
<dbReference type="InterPro" id="IPR001584">
    <property type="entry name" value="Integrase_cat-core"/>
</dbReference>
<dbReference type="InterPro" id="IPR036397">
    <property type="entry name" value="RNaseH_sf"/>
</dbReference>
<keyword evidence="4" id="KW-1185">Reference proteome</keyword>
<gene>
    <name evidence="3" type="ORF">MA16_Dca019595</name>
</gene>
<evidence type="ECO:0000256" key="1">
    <source>
        <dbReference type="SAM" id="MobiDB-lite"/>
    </source>
</evidence>
<feature type="domain" description="Integrase catalytic" evidence="2">
    <location>
        <begin position="1"/>
        <end position="166"/>
    </location>
</feature>
<dbReference type="Gene3D" id="3.30.70.270">
    <property type="match status" value="1"/>
</dbReference>
<dbReference type="InterPro" id="IPR043128">
    <property type="entry name" value="Rev_trsase/Diguanyl_cyclase"/>
</dbReference>
<dbReference type="EMBL" id="KZ502183">
    <property type="protein sequence ID" value="PKU82566.1"/>
    <property type="molecule type" value="Genomic_DNA"/>
</dbReference>
<dbReference type="GO" id="GO:0015074">
    <property type="term" value="P:DNA integration"/>
    <property type="evidence" value="ECO:0007669"/>
    <property type="project" value="InterPro"/>
</dbReference>
<dbReference type="Pfam" id="PF00665">
    <property type="entry name" value="rve"/>
    <property type="match status" value="1"/>
</dbReference>
<reference evidence="3 4" key="2">
    <citation type="journal article" date="2017" name="Nature">
        <title>The Apostasia genome and the evolution of orchids.</title>
        <authorList>
            <person name="Zhang G.Q."/>
            <person name="Liu K.W."/>
            <person name="Li Z."/>
            <person name="Lohaus R."/>
            <person name="Hsiao Y.Y."/>
            <person name="Niu S.C."/>
            <person name="Wang J.Y."/>
            <person name="Lin Y.C."/>
            <person name="Xu Q."/>
            <person name="Chen L.J."/>
            <person name="Yoshida K."/>
            <person name="Fujiwara S."/>
            <person name="Wang Z.W."/>
            <person name="Zhang Y.Q."/>
            <person name="Mitsuda N."/>
            <person name="Wang M."/>
            <person name="Liu G.H."/>
            <person name="Pecoraro L."/>
            <person name="Huang H.X."/>
            <person name="Xiao X.J."/>
            <person name="Lin M."/>
            <person name="Wu X.Y."/>
            <person name="Wu W.L."/>
            <person name="Chen Y.Y."/>
            <person name="Chang S.B."/>
            <person name="Sakamoto S."/>
            <person name="Ohme-Takagi M."/>
            <person name="Yagi M."/>
            <person name="Zeng S.J."/>
            <person name="Shen C.Y."/>
            <person name="Yeh C.M."/>
            <person name="Luo Y.B."/>
            <person name="Tsai W.C."/>
            <person name="Van de Peer Y."/>
            <person name="Liu Z.J."/>
        </authorList>
    </citation>
    <scope>NUCLEOTIDE SEQUENCE [LARGE SCALE GENOMIC DNA]</scope>
    <source>
        <tissue evidence="3">The whole plant</tissue>
    </source>
</reference>
<dbReference type="Pfam" id="PF07727">
    <property type="entry name" value="RVT_2"/>
    <property type="match status" value="1"/>
</dbReference>
<dbReference type="AlphaFoldDB" id="A0A2I0X3S9"/>
<dbReference type="CDD" id="cd09272">
    <property type="entry name" value="RNase_HI_RT_Ty1"/>
    <property type="match status" value="1"/>
</dbReference>
<dbReference type="Gene3D" id="3.10.10.10">
    <property type="entry name" value="HIV Type 1 Reverse Transcriptase, subunit A, domain 1"/>
    <property type="match status" value="1"/>
</dbReference>
<dbReference type="GO" id="GO:0003676">
    <property type="term" value="F:nucleic acid binding"/>
    <property type="evidence" value="ECO:0007669"/>
    <property type="project" value="InterPro"/>
</dbReference>
<dbReference type="SUPFAM" id="SSF56672">
    <property type="entry name" value="DNA/RNA polymerases"/>
    <property type="match status" value="1"/>
</dbReference>
<evidence type="ECO:0000313" key="3">
    <source>
        <dbReference type="EMBL" id="PKU82566.1"/>
    </source>
</evidence>